<dbReference type="Gene3D" id="1.10.260.40">
    <property type="entry name" value="lambda repressor-like DNA-binding domains"/>
    <property type="match status" value="1"/>
</dbReference>
<protein>
    <recommendedName>
        <fullName evidence="1">HTH cro/C1-type domain-containing protein</fullName>
    </recommendedName>
</protein>
<dbReference type="SMART" id="SM00530">
    <property type="entry name" value="HTH_XRE"/>
    <property type="match status" value="1"/>
</dbReference>
<organism evidence="2 3">
    <name type="scientific">Entotheonella factor</name>
    <dbReference type="NCBI Taxonomy" id="1429438"/>
    <lineage>
        <taxon>Bacteria</taxon>
        <taxon>Pseudomonadati</taxon>
        <taxon>Nitrospinota/Tectimicrobiota group</taxon>
        <taxon>Candidatus Tectimicrobiota</taxon>
        <taxon>Candidatus Entotheonellia</taxon>
        <taxon>Candidatus Entotheonellales</taxon>
        <taxon>Candidatus Entotheonellaceae</taxon>
        <taxon>Candidatus Entotheonella</taxon>
    </lineage>
</organism>
<proteinExistence type="predicted"/>
<feature type="domain" description="HTH cro/C1-type" evidence="1">
    <location>
        <begin position="16"/>
        <end position="71"/>
    </location>
</feature>
<dbReference type="Pfam" id="PF13443">
    <property type="entry name" value="HTH_26"/>
    <property type="match status" value="1"/>
</dbReference>
<comment type="caution">
    <text evidence="2">The sequence shown here is derived from an EMBL/GenBank/DDBJ whole genome shotgun (WGS) entry which is preliminary data.</text>
</comment>
<dbReference type="PANTHER" id="PTHR37301">
    <property type="entry name" value="DNA-BINDING PROTEIN-RELATED"/>
    <property type="match status" value="1"/>
</dbReference>
<sequence length="80" mass="9113">MLVMANEVSMSVGLQVKLARVRRQMKAKELAQKAGIAPTYLSEIENNKAQGLSLEVFARLCRALDTEPNILMEWDQRRHD</sequence>
<dbReference type="InterPro" id="IPR010982">
    <property type="entry name" value="Lambda_DNA-bd_dom_sf"/>
</dbReference>
<dbReference type="Proteomes" id="UP000019141">
    <property type="component" value="Unassembled WGS sequence"/>
</dbReference>
<dbReference type="GO" id="GO:0003677">
    <property type="term" value="F:DNA binding"/>
    <property type="evidence" value="ECO:0007669"/>
    <property type="project" value="InterPro"/>
</dbReference>
<dbReference type="InterPro" id="IPR001387">
    <property type="entry name" value="Cro/C1-type_HTH"/>
</dbReference>
<evidence type="ECO:0000259" key="1">
    <source>
        <dbReference type="PROSITE" id="PS50943"/>
    </source>
</evidence>
<dbReference type="PROSITE" id="PS50943">
    <property type="entry name" value="HTH_CROC1"/>
    <property type="match status" value="1"/>
</dbReference>
<dbReference type="EMBL" id="AZHW01001159">
    <property type="protein sequence ID" value="ETW93876.1"/>
    <property type="molecule type" value="Genomic_DNA"/>
</dbReference>
<gene>
    <name evidence="2" type="ORF">ETSY1_37330</name>
</gene>
<accession>W4L974</accession>
<dbReference type="CDD" id="cd00093">
    <property type="entry name" value="HTH_XRE"/>
    <property type="match status" value="1"/>
</dbReference>
<evidence type="ECO:0000313" key="3">
    <source>
        <dbReference type="Proteomes" id="UP000019141"/>
    </source>
</evidence>
<name>W4L974_ENTF1</name>
<dbReference type="AlphaFoldDB" id="W4L974"/>
<dbReference type="PANTHER" id="PTHR37301:SF1">
    <property type="entry name" value="DNA-BINDING PROTEIN"/>
    <property type="match status" value="1"/>
</dbReference>
<evidence type="ECO:0000313" key="2">
    <source>
        <dbReference type="EMBL" id="ETW93876.1"/>
    </source>
</evidence>
<reference evidence="2 3" key="1">
    <citation type="journal article" date="2014" name="Nature">
        <title>An environmental bacterial taxon with a large and distinct metabolic repertoire.</title>
        <authorList>
            <person name="Wilson M.C."/>
            <person name="Mori T."/>
            <person name="Ruckert C."/>
            <person name="Uria A.R."/>
            <person name="Helf M.J."/>
            <person name="Takada K."/>
            <person name="Gernert C."/>
            <person name="Steffens U.A."/>
            <person name="Heycke N."/>
            <person name="Schmitt S."/>
            <person name="Rinke C."/>
            <person name="Helfrich E.J."/>
            <person name="Brachmann A.O."/>
            <person name="Gurgui C."/>
            <person name="Wakimoto T."/>
            <person name="Kracht M."/>
            <person name="Crusemann M."/>
            <person name="Hentschel U."/>
            <person name="Abe I."/>
            <person name="Matsunaga S."/>
            <person name="Kalinowski J."/>
            <person name="Takeyama H."/>
            <person name="Piel J."/>
        </authorList>
    </citation>
    <scope>NUCLEOTIDE SEQUENCE [LARGE SCALE GENOMIC DNA]</scope>
    <source>
        <strain evidence="3">TSY1</strain>
    </source>
</reference>
<dbReference type="HOGENOM" id="CLU_066192_29_2_7"/>
<dbReference type="SUPFAM" id="SSF47413">
    <property type="entry name" value="lambda repressor-like DNA-binding domains"/>
    <property type="match status" value="1"/>
</dbReference>
<keyword evidence="3" id="KW-1185">Reference proteome</keyword>